<evidence type="ECO:0000313" key="2">
    <source>
        <dbReference type="EMBL" id="RVU14390.1"/>
    </source>
</evidence>
<proteinExistence type="predicted"/>
<feature type="region of interest" description="Disordered" evidence="1">
    <location>
        <begin position="100"/>
        <end position="119"/>
    </location>
</feature>
<dbReference type="EMBL" id="SACP01000031">
    <property type="protein sequence ID" value="RVU14390.1"/>
    <property type="molecule type" value="Genomic_DNA"/>
</dbReference>
<evidence type="ECO:0000256" key="1">
    <source>
        <dbReference type="SAM" id="MobiDB-lite"/>
    </source>
</evidence>
<dbReference type="AlphaFoldDB" id="A0A437NWJ7"/>
<dbReference type="Proteomes" id="UP000286997">
    <property type="component" value="Unassembled WGS sequence"/>
</dbReference>
<keyword evidence="3" id="KW-1185">Reference proteome</keyword>
<accession>A0A437NWJ7</accession>
<dbReference type="RefSeq" id="WP_127733311.1">
    <property type="nucleotide sequence ID" value="NZ_SACP01000031.1"/>
</dbReference>
<protein>
    <submittedName>
        <fullName evidence="2">Uncharacterized protein</fullName>
    </submittedName>
</protein>
<reference evidence="2 3" key="1">
    <citation type="submission" date="2019-01" db="EMBL/GenBank/DDBJ databases">
        <authorList>
            <person name="Chen W.-M."/>
        </authorList>
    </citation>
    <scope>NUCLEOTIDE SEQUENCE [LARGE SCALE GENOMIC DNA]</scope>
    <source>
        <strain evidence="2 3">TER-1</strain>
    </source>
</reference>
<sequence length="119" mass="13300">MLFEPPVFETIFRIPVHHRLVITSSRSRGGRAHGVRWFHDEYDGTGALVARYETYDETDEGGRSRCGWRKVDAAGRLVAKREVGMRWAALVAAQSSRRAAERAVQATEPPMHAPRGLAA</sequence>
<comment type="caution">
    <text evidence="2">The sequence shown here is derived from an EMBL/GenBank/DDBJ whole genome shotgun (WGS) entry which is preliminary data.</text>
</comment>
<organism evidence="2 3">
    <name type="scientific">Methylobacterium oryzihabitans</name>
    <dbReference type="NCBI Taxonomy" id="2499852"/>
    <lineage>
        <taxon>Bacteria</taxon>
        <taxon>Pseudomonadati</taxon>
        <taxon>Pseudomonadota</taxon>
        <taxon>Alphaproteobacteria</taxon>
        <taxon>Hyphomicrobiales</taxon>
        <taxon>Methylobacteriaceae</taxon>
        <taxon>Methylobacterium</taxon>
    </lineage>
</organism>
<evidence type="ECO:0000313" key="3">
    <source>
        <dbReference type="Proteomes" id="UP000286997"/>
    </source>
</evidence>
<name>A0A437NWJ7_9HYPH</name>
<dbReference type="OrthoDB" id="7994117at2"/>
<gene>
    <name evidence="2" type="ORF">EOE48_23470</name>
</gene>